<dbReference type="EMBL" id="SMSE01000002">
    <property type="protein sequence ID" value="TDG13501.1"/>
    <property type="molecule type" value="Genomic_DNA"/>
</dbReference>
<proteinExistence type="inferred from homology"/>
<reference evidence="3 4" key="1">
    <citation type="submission" date="2019-03" db="EMBL/GenBank/DDBJ databases">
        <title>Seongchinamella monodicae gen. nov., sp. nov., a novel member of the Gammaproteobacteria isolated from a tidal mudflat of beach.</title>
        <authorList>
            <person name="Yang H.G."/>
            <person name="Kang J.W."/>
            <person name="Lee S.D."/>
        </authorList>
    </citation>
    <scope>NUCLEOTIDE SEQUENCE [LARGE SCALE GENOMIC DNA]</scope>
    <source>
        <strain evidence="3 4">GH4-78</strain>
    </source>
</reference>
<dbReference type="GO" id="GO:0047617">
    <property type="term" value="F:fatty acyl-CoA hydrolase activity"/>
    <property type="evidence" value="ECO:0007669"/>
    <property type="project" value="TreeGrafter"/>
</dbReference>
<comment type="caution">
    <text evidence="3">The sequence shown here is derived from an EMBL/GenBank/DDBJ whole genome shotgun (WGS) entry which is preliminary data.</text>
</comment>
<dbReference type="Gene3D" id="3.10.129.10">
    <property type="entry name" value="Hotdog Thioesterase"/>
    <property type="match status" value="1"/>
</dbReference>
<dbReference type="SUPFAM" id="SSF54637">
    <property type="entry name" value="Thioesterase/thiol ester dehydrase-isomerase"/>
    <property type="match status" value="1"/>
</dbReference>
<dbReference type="InterPro" id="IPR050563">
    <property type="entry name" value="4-hydroxybenzoyl-CoA_TE"/>
</dbReference>
<dbReference type="OrthoDB" id="9799036at2"/>
<keyword evidence="4" id="KW-1185">Reference proteome</keyword>
<protein>
    <submittedName>
        <fullName evidence="3">Acyl-CoA thioesterase</fullName>
    </submittedName>
</protein>
<evidence type="ECO:0000313" key="4">
    <source>
        <dbReference type="Proteomes" id="UP000295554"/>
    </source>
</evidence>
<evidence type="ECO:0000313" key="3">
    <source>
        <dbReference type="EMBL" id="TDG13501.1"/>
    </source>
</evidence>
<name>A0A4R5LRL5_9GAMM</name>
<accession>A0A4R5LRL5</accession>
<dbReference type="PANTHER" id="PTHR31793">
    <property type="entry name" value="4-HYDROXYBENZOYL-COA THIOESTERASE FAMILY MEMBER"/>
    <property type="match status" value="1"/>
</dbReference>
<evidence type="ECO:0000256" key="2">
    <source>
        <dbReference type="ARBA" id="ARBA00022801"/>
    </source>
</evidence>
<dbReference type="Proteomes" id="UP000295554">
    <property type="component" value="Unassembled WGS sequence"/>
</dbReference>
<dbReference type="PANTHER" id="PTHR31793:SF27">
    <property type="entry name" value="NOVEL THIOESTERASE SUPERFAMILY DOMAIN AND SAPOSIN A-TYPE DOMAIN CONTAINING PROTEIN (0610012H03RIK)"/>
    <property type="match status" value="1"/>
</dbReference>
<dbReference type="AlphaFoldDB" id="A0A4R5LRL5"/>
<dbReference type="Pfam" id="PF13279">
    <property type="entry name" value="4HBT_2"/>
    <property type="match status" value="1"/>
</dbReference>
<gene>
    <name evidence="3" type="ORF">E2F43_08150</name>
</gene>
<keyword evidence="2" id="KW-0378">Hydrolase</keyword>
<dbReference type="CDD" id="cd00586">
    <property type="entry name" value="4HBT"/>
    <property type="match status" value="1"/>
</dbReference>
<evidence type="ECO:0000256" key="1">
    <source>
        <dbReference type="ARBA" id="ARBA00005953"/>
    </source>
</evidence>
<dbReference type="InterPro" id="IPR029069">
    <property type="entry name" value="HotDog_dom_sf"/>
</dbReference>
<organism evidence="3 4">
    <name type="scientific">Seongchinamella unica</name>
    <dbReference type="NCBI Taxonomy" id="2547392"/>
    <lineage>
        <taxon>Bacteria</taxon>
        <taxon>Pseudomonadati</taxon>
        <taxon>Pseudomonadota</taxon>
        <taxon>Gammaproteobacteria</taxon>
        <taxon>Cellvibrionales</taxon>
        <taxon>Halieaceae</taxon>
        <taxon>Seongchinamella</taxon>
    </lineage>
</organism>
<sequence length="135" mass="14904">MVSDFSLTITPRFYETDAQGHISNVTIAGWFEVARTALLGRVLADDMSSQVQWLLANVNIDYLAETHFGSDVTVTLEKLQVGNTSLTMSCVMTQQGRECVRGKAVLVNIDPHGRGKCTISDELRGQLRALFPQET</sequence>
<comment type="similarity">
    <text evidence="1">Belongs to the 4-hydroxybenzoyl-CoA thioesterase family.</text>
</comment>